<protein>
    <submittedName>
        <fullName evidence="1">Uncharacterized protein</fullName>
    </submittedName>
</protein>
<reference evidence="1" key="2">
    <citation type="submission" date="2022-04" db="EMBL/GenBank/DDBJ databases">
        <authorList>
            <person name="Bromfield E.S.P."/>
            <person name="Cloutier S."/>
        </authorList>
    </citation>
    <scope>NUCLEOTIDE SEQUENCE</scope>
    <source>
        <strain evidence="1">1S5</strain>
    </source>
</reference>
<dbReference type="RefSeq" id="WP_166103209.1">
    <property type="nucleotide sequence ID" value="NZ_CP096255.1"/>
</dbReference>
<dbReference type="AlphaFoldDB" id="A0A8T5VTP6"/>
<sequence length="370" mass="41610">MSNWAPGYILPNISVTEPFESSHYALVSCNDVRAIEIRRAHTEFDTFIRRFHDEFGHQVAPAVLFVREGEPDLIGIEQASGFRDAVALSCVCKARALRLVYPHTRPFQFSSWFDFHPWITSTNYAGIVGSSPAFRDSNVAKNFHGHQDANVPHAQLSLGDADNTLLPALLGSWDRRFKTHQNAWRSIALFRSLNMAYAASQLPSGPDMTHYALGRSVGLWISAFETLAHPGQNGEVGYRNIYRLLHDLEWRDQDLTKRSYDAYAGKNKTAPNSLPCWIYGELLRARNDFLHGNPVALDRLVVQSSGQTLYNFTAPLYRAALTAFLGLKKYGPPAQSNEAIARAISWGVDFRHDQSLIERALMCVFRPVQA</sequence>
<reference evidence="1" key="1">
    <citation type="journal article" date="2017" name="Syst. Appl. Microbiol.">
        <title>Soybeans inoculated with root zone soils of Canadian native legumes harbour diverse and novel Bradyrhizobium spp. that possess agricultural potential.</title>
        <authorList>
            <person name="Bromfield E.S.P."/>
            <person name="Cloutier S."/>
            <person name="Tambong J.T."/>
            <person name="Tran Thi T.V."/>
        </authorList>
    </citation>
    <scope>NUCLEOTIDE SEQUENCE</scope>
    <source>
        <strain evidence="1">1S5</strain>
    </source>
</reference>
<dbReference type="EMBL" id="CP096255">
    <property type="protein sequence ID" value="UPT89178.1"/>
    <property type="molecule type" value="Genomic_DNA"/>
</dbReference>
<name>A0A8T5VTP6_9BRAD</name>
<dbReference type="Proteomes" id="UP000551709">
    <property type="component" value="Chromosome"/>
</dbReference>
<evidence type="ECO:0000313" key="2">
    <source>
        <dbReference type="Proteomes" id="UP000551709"/>
    </source>
</evidence>
<evidence type="ECO:0000313" key="1">
    <source>
        <dbReference type="EMBL" id="UPT89178.1"/>
    </source>
</evidence>
<proteinExistence type="predicted"/>
<accession>A0A8T5VTP6</accession>
<organism evidence="1 2">
    <name type="scientific">Bradyrhizobium barranii subsp. apii</name>
    <dbReference type="NCBI Taxonomy" id="2819348"/>
    <lineage>
        <taxon>Bacteria</taxon>
        <taxon>Pseudomonadati</taxon>
        <taxon>Pseudomonadota</taxon>
        <taxon>Alphaproteobacteria</taxon>
        <taxon>Hyphomicrobiales</taxon>
        <taxon>Nitrobacteraceae</taxon>
        <taxon>Bradyrhizobium</taxon>
        <taxon>Bradyrhizobium barranii</taxon>
    </lineage>
</organism>
<gene>
    <name evidence="1" type="ORF">HAP41_0000009455</name>
</gene>